<evidence type="ECO:0000256" key="4">
    <source>
        <dbReference type="SAM" id="MobiDB-lite"/>
    </source>
</evidence>
<dbReference type="InterPro" id="IPR036388">
    <property type="entry name" value="WH-like_DNA-bd_sf"/>
</dbReference>
<keyword evidence="8" id="KW-1185">Reference proteome</keyword>
<keyword evidence="3" id="KW-0804">Transcription</keyword>
<sequence length="299" mass="32046">MSSRAEAPTPRPTAERSKEQPTLGAVDKAMVVLAAVIAEGGPIGLAELTRRTGLAKPTVHRVLTTLRAHQMIDQHGGRYGPGMRLDISVDRPRGDFDTLLASLATPYLVDLHRMTGATASLGVLDGREVRYIDRVYDHRAVRTPSHRTNRAPAYGTAIGRSMLAETFPANGSPDCHGDSMLPANSMETLLAKLSQVRRSGIAFSHEEYVGGVVCAAAPVSTGGPGQPPVGLAVSDRVGRLDFGSAAEKLRRVSRALAADIHRLTAILLPDRVKTSRLPSSRKEQAALRDASRRNLSERA</sequence>
<dbReference type="InterPro" id="IPR029016">
    <property type="entry name" value="GAF-like_dom_sf"/>
</dbReference>
<keyword evidence="1" id="KW-0805">Transcription regulation</keyword>
<evidence type="ECO:0000259" key="5">
    <source>
        <dbReference type="PROSITE" id="PS51077"/>
    </source>
</evidence>
<feature type="compositionally biased region" description="Basic and acidic residues" evidence="4">
    <location>
        <begin position="280"/>
        <end position="299"/>
    </location>
</feature>
<evidence type="ECO:0000313" key="8">
    <source>
        <dbReference type="Proteomes" id="UP001500729"/>
    </source>
</evidence>
<dbReference type="SUPFAM" id="SSF46785">
    <property type="entry name" value="Winged helix' DNA-binding domain"/>
    <property type="match status" value="1"/>
</dbReference>
<accession>A0ABN1E5F2</accession>
<dbReference type="InterPro" id="IPR014757">
    <property type="entry name" value="Tscrpt_reg_IclR_C"/>
</dbReference>
<name>A0ABN1E5F2_SACER</name>
<feature type="domain" description="IclR-ED" evidence="6">
    <location>
        <begin position="87"/>
        <end position="266"/>
    </location>
</feature>
<dbReference type="Proteomes" id="UP001500729">
    <property type="component" value="Unassembled WGS sequence"/>
</dbReference>
<dbReference type="SMART" id="SM00346">
    <property type="entry name" value="HTH_ICLR"/>
    <property type="match status" value="1"/>
</dbReference>
<feature type="domain" description="HTH iclR-type" evidence="5">
    <location>
        <begin position="23"/>
        <end position="83"/>
    </location>
</feature>
<organism evidence="7 8">
    <name type="scientific">Saccharopolyspora erythraea</name>
    <name type="common">Streptomyces erythraeus</name>
    <dbReference type="NCBI Taxonomy" id="1836"/>
    <lineage>
        <taxon>Bacteria</taxon>
        <taxon>Bacillati</taxon>
        <taxon>Actinomycetota</taxon>
        <taxon>Actinomycetes</taxon>
        <taxon>Pseudonocardiales</taxon>
        <taxon>Pseudonocardiaceae</taxon>
        <taxon>Saccharopolyspora</taxon>
    </lineage>
</organism>
<dbReference type="SUPFAM" id="SSF55781">
    <property type="entry name" value="GAF domain-like"/>
    <property type="match status" value="1"/>
</dbReference>
<dbReference type="Pfam" id="PF09339">
    <property type="entry name" value="HTH_IclR"/>
    <property type="match status" value="1"/>
</dbReference>
<dbReference type="RefSeq" id="WP_021342008.1">
    <property type="nucleotide sequence ID" value="NZ_BAAAGS010000079.1"/>
</dbReference>
<dbReference type="InterPro" id="IPR005471">
    <property type="entry name" value="Tscrpt_reg_IclR_N"/>
</dbReference>
<dbReference type="PANTHER" id="PTHR30136:SF24">
    <property type="entry name" value="HTH-TYPE TRANSCRIPTIONAL REPRESSOR ALLR"/>
    <property type="match status" value="1"/>
</dbReference>
<dbReference type="InterPro" id="IPR050707">
    <property type="entry name" value="HTH_MetabolicPath_Reg"/>
</dbReference>
<gene>
    <name evidence="7" type="ORF">GCM10009533_65490</name>
</gene>
<dbReference type="InterPro" id="IPR036390">
    <property type="entry name" value="WH_DNA-bd_sf"/>
</dbReference>
<feature type="region of interest" description="Disordered" evidence="4">
    <location>
        <begin position="1"/>
        <end position="22"/>
    </location>
</feature>
<feature type="region of interest" description="Disordered" evidence="4">
    <location>
        <begin position="275"/>
        <end position="299"/>
    </location>
</feature>
<protein>
    <submittedName>
        <fullName evidence="7">IclR family transcriptional regulator</fullName>
    </submittedName>
</protein>
<evidence type="ECO:0000259" key="6">
    <source>
        <dbReference type="PROSITE" id="PS51078"/>
    </source>
</evidence>
<dbReference type="Pfam" id="PF01614">
    <property type="entry name" value="IclR_C"/>
    <property type="match status" value="1"/>
</dbReference>
<dbReference type="PROSITE" id="PS51078">
    <property type="entry name" value="ICLR_ED"/>
    <property type="match status" value="1"/>
</dbReference>
<evidence type="ECO:0000256" key="3">
    <source>
        <dbReference type="ARBA" id="ARBA00023163"/>
    </source>
</evidence>
<comment type="caution">
    <text evidence="7">The sequence shown here is derived from an EMBL/GenBank/DDBJ whole genome shotgun (WGS) entry which is preliminary data.</text>
</comment>
<dbReference type="PROSITE" id="PS51077">
    <property type="entry name" value="HTH_ICLR"/>
    <property type="match status" value="1"/>
</dbReference>
<dbReference type="Gene3D" id="3.30.450.40">
    <property type="match status" value="1"/>
</dbReference>
<evidence type="ECO:0000256" key="1">
    <source>
        <dbReference type="ARBA" id="ARBA00023015"/>
    </source>
</evidence>
<evidence type="ECO:0000313" key="7">
    <source>
        <dbReference type="EMBL" id="GAA0559015.1"/>
    </source>
</evidence>
<dbReference type="EMBL" id="BAAAGS010000079">
    <property type="protein sequence ID" value="GAA0559015.1"/>
    <property type="molecule type" value="Genomic_DNA"/>
</dbReference>
<proteinExistence type="predicted"/>
<reference evidence="7 8" key="1">
    <citation type="journal article" date="2019" name="Int. J. Syst. Evol. Microbiol.">
        <title>The Global Catalogue of Microorganisms (GCM) 10K type strain sequencing project: providing services to taxonomists for standard genome sequencing and annotation.</title>
        <authorList>
            <consortium name="The Broad Institute Genomics Platform"/>
            <consortium name="The Broad Institute Genome Sequencing Center for Infectious Disease"/>
            <person name="Wu L."/>
            <person name="Ma J."/>
        </authorList>
    </citation>
    <scope>NUCLEOTIDE SEQUENCE [LARGE SCALE GENOMIC DNA]</scope>
    <source>
        <strain evidence="7 8">JCM 10303</strain>
    </source>
</reference>
<evidence type="ECO:0000256" key="2">
    <source>
        <dbReference type="ARBA" id="ARBA00023125"/>
    </source>
</evidence>
<dbReference type="Gene3D" id="1.10.10.10">
    <property type="entry name" value="Winged helix-like DNA-binding domain superfamily/Winged helix DNA-binding domain"/>
    <property type="match status" value="1"/>
</dbReference>
<keyword evidence="2" id="KW-0238">DNA-binding</keyword>
<dbReference type="PANTHER" id="PTHR30136">
    <property type="entry name" value="HELIX-TURN-HELIX TRANSCRIPTIONAL REGULATOR, ICLR FAMILY"/>
    <property type="match status" value="1"/>
</dbReference>